<organism evidence="1 2">
    <name type="scientific">Emticicia agri</name>
    <dbReference type="NCBI Taxonomy" id="2492393"/>
    <lineage>
        <taxon>Bacteria</taxon>
        <taxon>Pseudomonadati</taxon>
        <taxon>Bacteroidota</taxon>
        <taxon>Cytophagia</taxon>
        <taxon>Cytophagales</taxon>
        <taxon>Leadbetterellaceae</taxon>
        <taxon>Emticicia</taxon>
    </lineage>
</organism>
<dbReference type="EMBL" id="SEWF01000042">
    <property type="protein sequence ID" value="RYU93551.1"/>
    <property type="molecule type" value="Genomic_DNA"/>
</dbReference>
<accession>A0A4Q5LV12</accession>
<protein>
    <submittedName>
        <fullName evidence="1">Uncharacterized protein</fullName>
    </submittedName>
</protein>
<dbReference type="Proteomes" id="UP000293162">
    <property type="component" value="Unassembled WGS sequence"/>
</dbReference>
<proteinExistence type="predicted"/>
<comment type="caution">
    <text evidence="1">The sequence shown here is derived from an EMBL/GenBank/DDBJ whole genome shotgun (WGS) entry which is preliminary data.</text>
</comment>
<keyword evidence="2" id="KW-1185">Reference proteome</keyword>
<dbReference type="RefSeq" id="WP_130023309.1">
    <property type="nucleotide sequence ID" value="NZ_SEWF01000042.1"/>
</dbReference>
<sequence length="238" mass="26876">MGILDGLSGLFGRKNVTQKEDVKQKDNFIVKAEQKEGFSEMRVGENVTKTLNLEQDSLDFLPVIRNFEENDMFCEVVVHEKLGDNIGAFIARVKVRPNGNTGIDYVMKSDLAEYKITEDEVLDISSRNIKNAKLKIEGMSDSTTGDTMISISSQIGLATCILYDGNFIDKLKADIQVDELYVTIINSGTVLLTKPNSSFEKDFERIALENTYHDVVTLHSSTYLWVNQTLKLIKKYRD</sequence>
<reference evidence="1 2" key="1">
    <citation type="submission" date="2019-02" db="EMBL/GenBank/DDBJ databases">
        <title>Bacterial novel species Emticicia sp. 17J42-9 isolated from soil.</title>
        <authorList>
            <person name="Jung H.-Y."/>
        </authorList>
    </citation>
    <scope>NUCLEOTIDE SEQUENCE [LARGE SCALE GENOMIC DNA]</scope>
    <source>
        <strain evidence="1 2">17J42-9</strain>
    </source>
</reference>
<dbReference type="OrthoDB" id="9800971at2"/>
<evidence type="ECO:0000313" key="1">
    <source>
        <dbReference type="EMBL" id="RYU93551.1"/>
    </source>
</evidence>
<dbReference type="AlphaFoldDB" id="A0A4Q5LV12"/>
<name>A0A4Q5LV12_9BACT</name>
<gene>
    <name evidence="1" type="ORF">EWM59_21450</name>
</gene>
<evidence type="ECO:0000313" key="2">
    <source>
        <dbReference type="Proteomes" id="UP000293162"/>
    </source>
</evidence>